<sequence>MSTYISEALRSRIELADRRRCCYCLTSEANSGIPMTFDHIYPQSKGGESSFENLCLACRSCNEYKSNTIEAEDPLTGQIVALFNPRLQIWTEHFIWSLNSTKVEGITPIGRATVTALRMNNAVIVAARSRWVISGWHPPQDL</sequence>
<dbReference type="AlphaFoldDB" id="B8HKJ3"/>
<dbReference type="InterPro" id="IPR052892">
    <property type="entry name" value="NA-targeting_endonuclease"/>
</dbReference>
<dbReference type="Gene3D" id="1.10.30.50">
    <property type="match status" value="1"/>
</dbReference>
<proteinExistence type="predicted"/>
<dbReference type="PANTHER" id="PTHR33877:SF1">
    <property type="entry name" value="TYPE IV METHYL-DIRECTED RESTRICTION ENZYME ECOKMCRA"/>
    <property type="match status" value="1"/>
</dbReference>
<dbReference type="InterPro" id="IPR003615">
    <property type="entry name" value="HNH_nuc"/>
</dbReference>
<keyword evidence="2" id="KW-0255">Endonuclease</keyword>
<accession>B8HKJ3</accession>
<dbReference type="HOGENOM" id="CLU_104142_1_0_3"/>
<dbReference type="Pfam" id="PF14279">
    <property type="entry name" value="HNH_5"/>
    <property type="match status" value="1"/>
</dbReference>
<feature type="domain" description="HNH nuclease" evidence="1">
    <location>
        <begin position="10"/>
        <end position="63"/>
    </location>
</feature>
<gene>
    <name evidence="2" type="ordered locus">Cyan7425_4527</name>
</gene>
<protein>
    <submittedName>
        <fullName evidence="2">HNH endonuclease</fullName>
    </submittedName>
</protein>
<dbReference type="InterPro" id="IPR029471">
    <property type="entry name" value="HNH_5"/>
</dbReference>
<keyword evidence="2" id="KW-0540">Nuclease</keyword>
<organism evidence="2">
    <name type="scientific">Cyanothece sp. (strain PCC 7425 / ATCC 29141)</name>
    <dbReference type="NCBI Taxonomy" id="395961"/>
    <lineage>
        <taxon>Bacteria</taxon>
        <taxon>Bacillati</taxon>
        <taxon>Cyanobacteriota</taxon>
        <taxon>Cyanophyceae</taxon>
        <taxon>Gomontiellales</taxon>
        <taxon>Cyanothecaceae</taxon>
        <taxon>Cyanothece</taxon>
    </lineage>
</organism>
<dbReference type="OrthoDB" id="514018at2"/>
<dbReference type="STRING" id="395961.Cyan7425_4527"/>
<evidence type="ECO:0000259" key="1">
    <source>
        <dbReference type="SMART" id="SM00507"/>
    </source>
</evidence>
<reference evidence="2" key="1">
    <citation type="submission" date="2009-01" db="EMBL/GenBank/DDBJ databases">
        <title>Complete sequence of chromosome Cyanothece sp. PCC 7425.</title>
        <authorList>
            <consortium name="US DOE Joint Genome Institute"/>
            <person name="Lucas S."/>
            <person name="Copeland A."/>
            <person name="Lapidus A."/>
            <person name="Glavina del Rio T."/>
            <person name="Dalin E."/>
            <person name="Tice H."/>
            <person name="Bruce D."/>
            <person name="Goodwin L."/>
            <person name="Pitluck S."/>
            <person name="Sims D."/>
            <person name="Meineke L."/>
            <person name="Brettin T."/>
            <person name="Detter J.C."/>
            <person name="Han C."/>
            <person name="Larimer F."/>
            <person name="Land M."/>
            <person name="Hauser L."/>
            <person name="Kyrpides N."/>
            <person name="Ovchinnikova G."/>
            <person name="Liberton M."/>
            <person name="Stoeckel J."/>
            <person name="Banerjee A."/>
            <person name="Singh A."/>
            <person name="Page L."/>
            <person name="Sato H."/>
            <person name="Zhao L."/>
            <person name="Sherman L."/>
            <person name="Pakrasi H."/>
            <person name="Richardson P."/>
        </authorList>
    </citation>
    <scope>NUCLEOTIDE SEQUENCE</scope>
    <source>
        <strain evidence="2">PCC 7425</strain>
    </source>
</reference>
<keyword evidence="2" id="KW-0378">Hydrolase</keyword>
<dbReference type="PANTHER" id="PTHR33877">
    <property type="entry name" value="SLL1193 PROTEIN"/>
    <property type="match status" value="1"/>
</dbReference>
<dbReference type="GO" id="GO:0004519">
    <property type="term" value="F:endonuclease activity"/>
    <property type="evidence" value="ECO:0007669"/>
    <property type="project" value="UniProtKB-KW"/>
</dbReference>
<dbReference type="EMBL" id="CP001344">
    <property type="protein sequence ID" value="ACL46837.1"/>
    <property type="molecule type" value="Genomic_DNA"/>
</dbReference>
<dbReference type="KEGG" id="cyn:Cyan7425_4527"/>
<dbReference type="eggNOG" id="COG1403">
    <property type="taxonomic scope" value="Bacteria"/>
</dbReference>
<name>B8HKJ3_CYAP4</name>
<evidence type="ECO:0000313" key="2">
    <source>
        <dbReference type="EMBL" id="ACL46837.1"/>
    </source>
</evidence>
<dbReference type="CDD" id="cd00085">
    <property type="entry name" value="HNHc"/>
    <property type="match status" value="1"/>
</dbReference>
<dbReference type="SMART" id="SM00507">
    <property type="entry name" value="HNHc"/>
    <property type="match status" value="1"/>
</dbReference>